<feature type="compositionally biased region" description="Basic and acidic residues" evidence="10">
    <location>
        <begin position="332"/>
        <end position="347"/>
    </location>
</feature>
<accession>A0AAV3VT92</accession>
<comment type="subcellular location">
    <subcellularLocation>
        <location evidence="1 9">Bacterial flagellum basal body</location>
    </subcellularLocation>
    <subcellularLocation>
        <location evidence="2">Cell membrane</location>
        <topology evidence="2">Multi-pass membrane protein</topology>
    </subcellularLocation>
</comment>
<dbReference type="InterPro" id="IPR006182">
    <property type="entry name" value="FliF_N_dom"/>
</dbReference>
<evidence type="ECO:0000256" key="3">
    <source>
        <dbReference type="ARBA" id="ARBA00007971"/>
    </source>
</evidence>
<evidence type="ECO:0000256" key="1">
    <source>
        <dbReference type="ARBA" id="ARBA00004117"/>
    </source>
</evidence>
<feature type="compositionally biased region" description="Polar residues" evidence="10">
    <location>
        <begin position="223"/>
        <end position="237"/>
    </location>
</feature>
<sequence>MKKLLEKVKGLLEKFKSKNKKIKAAIIVAIVAVIIAIISGIFYSSSNKYQVLFSDLDAADAQTVVNSLNEKKVDTKIDSNTNTIWVPKDQVDKLRLELAPTLTSGSKGYELMDSGSSFGMTDEEFKIKKVRMQQGELEKTIKSFPQVEEARVHITEAKDSVFVKDKEPGKAAVYLKLKKGTTIGEDQVKSIVALVSGATENIPRENIDVIDDNMNLLTKDINSDQNNSVSSEAISKQQDAEKAYEDRMQKAIVSLLEPIVGKGKVKATVNVNLDFDSKQKTQTVVDPNKVIVSQENSKESNNSGSTTTSQSPVDNNMSNTTTATNNNPSTSSKEDQKTNYEVGKSESKVISAPGEVKRLTASVVIDGNLDAATQQTLENTVGNAIGLDTLRGDKVSVLGMAFDTTAQDQAKAEIDAMNAETATASKNKMMIVAGILGALLLGIIIYFVAKRRKKKKEENEQLLNTLIDDTILPKEPTDDVFEPIEFEAKTKKSHLEEEIKKYATEKPEQVVEIIKSWLTENER</sequence>
<evidence type="ECO:0000256" key="4">
    <source>
        <dbReference type="ARBA" id="ARBA00022475"/>
    </source>
</evidence>
<feature type="region of interest" description="Disordered" evidence="10">
    <location>
        <begin position="286"/>
        <end position="347"/>
    </location>
</feature>
<dbReference type="InterPro" id="IPR045851">
    <property type="entry name" value="AMP-bd_C_sf"/>
</dbReference>
<dbReference type="Pfam" id="PF01514">
    <property type="entry name" value="YscJ_FliF"/>
    <property type="match status" value="1"/>
</dbReference>
<dbReference type="InterPro" id="IPR000067">
    <property type="entry name" value="FlgMring_FliF"/>
</dbReference>
<keyword evidence="5 11" id="KW-0812">Transmembrane</keyword>
<protein>
    <recommendedName>
        <fullName evidence="9">Flagellar M-ring protein</fullName>
    </recommendedName>
</protein>
<dbReference type="PRINTS" id="PR01009">
    <property type="entry name" value="FLGMRINGFLIF"/>
</dbReference>
<dbReference type="InterPro" id="IPR013556">
    <property type="entry name" value="Flag_M-ring_C"/>
</dbReference>
<comment type="function">
    <text evidence="9">The M ring may be actively involved in energy transduction.</text>
</comment>
<dbReference type="PANTHER" id="PTHR30046">
    <property type="entry name" value="FLAGELLAR M-RING PROTEIN"/>
    <property type="match status" value="1"/>
</dbReference>
<keyword evidence="7 11" id="KW-0472">Membrane</keyword>
<dbReference type="PANTHER" id="PTHR30046:SF0">
    <property type="entry name" value="FLAGELLAR M-RING PROTEIN"/>
    <property type="match status" value="1"/>
</dbReference>
<evidence type="ECO:0000256" key="11">
    <source>
        <dbReference type="SAM" id="Phobius"/>
    </source>
</evidence>
<evidence type="ECO:0000256" key="5">
    <source>
        <dbReference type="ARBA" id="ARBA00022692"/>
    </source>
</evidence>
<reference evidence="14 15" key="1">
    <citation type="submission" date="2019-06" db="EMBL/GenBank/DDBJ databases">
        <title>Draft genome sequence of Clostridium diolis DSM 15410.</title>
        <authorList>
            <person name="Kobayashi H."/>
            <person name="Tanizawa Y."/>
            <person name="Tohno M."/>
        </authorList>
    </citation>
    <scope>NUCLEOTIDE SEQUENCE [LARGE SCALE GENOMIC DNA]</scope>
    <source>
        <strain evidence="14 15">DSM 15410</strain>
    </source>
</reference>
<dbReference type="InterPro" id="IPR043427">
    <property type="entry name" value="YscJ/FliF"/>
</dbReference>
<dbReference type="GO" id="GO:0003774">
    <property type="term" value="F:cytoskeletal motor activity"/>
    <property type="evidence" value="ECO:0007669"/>
    <property type="project" value="InterPro"/>
</dbReference>
<comment type="caution">
    <text evidence="14">The sequence shown here is derived from an EMBL/GenBank/DDBJ whole genome shotgun (WGS) entry which is preliminary data.</text>
</comment>
<dbReference type="Gene3D" id="3.30.300.30">
    <property type="match status" value="1"/>
</dbReference>
<dbReference type="GO" id="GO:0071973">
    <property type="term" value="P:bacterial-type flagellum-dependent cell motility"/>
    <property type="evidence" value="ECO:0007669"/>
    <property type="project" value="InterPro"/>
</dbReference>
<feature type="domain" description="Flagellar M-ring C-terminal" evidence="13">
    <location>
        <begin position="256"/>
        <end position="402"/>
    </location>
</feature>
<evidence type="ECO:0000256" key="2">
    <source>
        <dbReference type="ARBA" id="ARBA00004651"/>
    </source>
</evidence>
<evidence type="ECO:0000256" key="8">
    <source>
        <dbReference type="ARBA" id="ARBA00023143"/>
    </source>
</evidence>
<dbReference type="EMBL" id="BJLA01000001">
    <property type="protein sequence ID" value="GEA29275.1"/>
    <property type="molecule type" value="Genomic_DNA"/>
</dbReference>
<feature type="compositionally biased region" description="Low complexity" evidence="10">
    <location>
        <begin position="293"/>
        <end position="331"/>
    </location>
</feature>
<proteinExistence type="inferred from homology"/>
<evidence type="ECO:0000259" key="12">
    <source>
        <dbReference type="Pfam" id="PF01514"/>
    </source>
</evidence>
<keyword evidence="6 11" id="KW-1133">Transmembrane helix</keyword>
<evidence type="ECO:0000259" key="13">
    <source>
        <dbReference type="Pfam" id="PF08345"/>
    </source>
</evidence>
<keyword evidence="4" id="KW-1003">Cell membrane</keyword>
<keyword evidence="15" id="KW-1185">Reference proteome</keyword>
<evidence type="ECO:0000256" key="7">
    <source>
        <dbReference type="ARBA" id="ARBA00023136"/>
    </source>
</evidence>
<dbReference type="RefSeq" id="WP_039770230.1">
    <property type="nucleotide sequence ID" value="NZ_BJLA01000001.1"/>
</dbReference>
<evidence type="ECO:0000256" key="6">
    <source>
        <dbReference type="ARBA" id="ARBA00022989"/>
    </source>
</evidence>
<evidence type="ECO:0000313" key="14">
    <source>
        <dbReference type="EMBL" id="GEA29275.1"/>
    </source>
</evidence>
<feature type="region of interest" description="Disordered" evidence="10">
    <location>
        <begin position="222"/>
        <end position="241"/>
    </location>
</feature>
<name>A0AAV3VT92_9CLOT</name>
<dbReference type="AlphaFoldDB" id="A0AAV3VT92"/>
<dbReference type="NCBIfam" id="TIGR00206">
    <property type="entry name" value="fliF"/>
    <property type="match status" value="1"/>
</dbReference>
<feature type="transmembrane region" description="Helical" evidence="11">
    <location>
        <begin position="21"/>
        <end position="43"/>
    </location>
</feature>
<feature type="domain" description="Flagellar M-ring N-terminal" evidence="12">
    <location>
        <begin position="45"/>
        <end position="218"/>
    </location>
</feature>
<dbReference type="Proteomes" id="UP000325212">
    <property type="component" value="Unassembled WGS sequence"/>
</dbReference>
<evidence type="ECO:0000256" key="9">
    <source>
        <dbReference type="PIRNR" id="PIRNR004862"/>
    </source>
</evidence>
<keyword evidence="8 9" id="KW-0975">Bacterial flagellum</keyword>
<comment type="similarity">
    <text evidence="3 9">Belongs to the FliF family.</text>
</comment>
<feature type="transmembrane region" description="Helical" evidence="11">
    <location>
        <begin position="429"/>
        <end position="449"/>
    </location>
</feature>
<keyword evidence="14" id="KW-0969">Cilium</keyword>
<gene>
    <name evidence="14" type="primary">fliF</name>
    <name evidence="14" type="ORF">CDIOL_01980</name>
</gene>
<evidence type="ECO:0000256" key="10">
    <source>
        <dbReference type="SAM" id="MobiDB-lite"/>
    </source>
</evidence>
<dbReference type="GO" id="GO:0009431">
    <property type="term" value="C:bacterial-type flagellum basal body, MS ring"/>
    <property type="evidence" value="ECO:0007669"/>
    <property type="project" value="InterPro"/>
</dbReference>
<keyword evidence="14" id="KW-0282">Flagellum</keyword>
<keyword evidence="14" id="KW-0966">Cell projection</keyword>
<dbReference type="GO" id="GO:0005886">
    <property type="term" value="C:plasma membrane"/>
    <property type="evidence" value="ECO:0007669"/>
    <property type="project" value="UniProtKB-SubCell"/>
</dbReference>
<dbReference type="PIRSF" id="PIRSF004862">
    <property type="entry name" value="FliF"/>
    <property type="match status" value="1"/>
</dbReference>
<dbReference type="Pfam" id="PF08345">
    <property type="entry name" value="YscJ_FliF_C"/>
    <property type="match status" value="1"/>
</dbReference>
<evidence type="ECO:0000313" key="15">
    <source>
        <dbReference type="Proteomes" id="UP000325212"/>
    </source>
</evidence>
<organism evidence="14 15">
    <name type="scientific">Clostridium diolis</name>
    <dbReference type="NCBI Taxonomy" id="223919"/>
    <lineage>
        <taxon>Bacteria</taxon>
        <taxon>Bacillati</taxon>
        <taxon>Bacillota</taxon>
        <taxon>Clostridia</taxon>
        <taxon>Eubacteriales</taxon>
        <taxon>Clostridiaceae</taxon>
        <taxon>Clostridium</taxon>
    </lineage>
</organism>